<organism evidence="4 5">
    <name type="scientific">Elstera cyanobacteriorum</name>
    <dbReference type="NCBI Taxonomy" id="2022747"/>
    <lineage>
        <taxon>Bacteria</taxon>
        <taxon>Pseudomonadati</taxon>
        <taxon>Pseudomonadota</taxon>
        <taxon>Alphaproteobacteria</taxon>
        <taxon>Rhodospirillales</taxon>
        <taxon>Rhodospirillaceae</taxon>
        <taxon>Elstera</taxon>
    </lineage>
</organism>
<dbReference type="InterPro" id="IPR014051">
    <property type="entry name" value="Phosphoesterase_HXTX"/>
</dbReference>
<reference evidence="4 5" key="1">
    <citation type="submission" date="2017-07" db="EMBL/GenBank/DDBJ databases">
        <title>Elstera cyanobacteriorum sp. nov., a novel bacterium isolated from cyanobacterial aggregates in a eutrophic lake.</title>
        <authorList>
            <person name="Cai H."/>
        </authorList>
    </citation>
    <scope>NUCLEOTIDE SEQUENCE [LARGE SCALE GENOMIC DNA]</scope>
    <source>
        <strain evidence="4 5">TH019</strain>
    </source>
</reference>
<feature type="domain" description="Phosphoesterase HXTX" evidence="3">
    <location>
        <begin position="8"/>
        <end position="86"/>
    </location>
</feature>
<dbReference type="SUPFAM" id="SSF55144">
    <property type="entry name" value="LigT-like"/>
    <property type="match status" value="1"/>
</dbReference>
<dbReference type="Pfam" id="PF02834">
    <property type="entry name" value="LigT_PEase"/>
    <property type="match status" value="2"/>
</dbReference>
<feature type="short sequence motif" description="HXTX 1" evidence="2">
    <location>
        <begin position="37"/>
        <end position="40"/>
    </location>
</feature>
<evidence type="ECO:0000313" key="5">
    <source>
        <dbReference type="Proteomes" id="UP000216361"/>
    </source>
</evidence>
<dbReference type="InterPro" id="IPR009097">
    <property type="entry name" value="Cyclic_Pdiesterase"/>
</dbReference>
<dbReference type="EMBL" id="NOXS01000033">
    <property type="protein sequence ID" value="OYQ17968.1"/>
    <property type="molecule type" value="Genomic_DNA"/>
</dbReference>
<dbReference type="AlphaFoldDB" id="A0A255XLY6"/>
<dbReference type="Proteomes" id="UP000216361">
    <property type="component" value="Unassembled WGS sequence"/>
</dbReference>
<dbReference type="GO" id="GO:0008664">
    <property type="term" value="F:RNA 2',3'-cyclic 3'-phosphodiesterase activity"/>
    <property type="evidence" value="ECO:0007669"/>
    <property type="project" value="UniProtKB-EC"/>
</dbReference>
<dbReference type="NCBIfam" id="TIGR02258">
    <property type="entry name" value="2_5_ligase"/>
    <property type="match status" value="1"/>
</dbReference>
<proteinExistence type="inferred from homology"/>
<keyword evidence="1 2" id="KW-0378">Hydrolase</keyword>
<evidence type="ECO:0000259" key="3">
    <source>
        <dbReference type="Pfam" id="PF02834"/>
    </source>
</evidence>
<feature type="short sequence motif" description="HXTX 2" evidence="2">
    <location>
        <begin position="121"/>
        <end position="124"/>
    </location>
</feature>
<comment type="caution">
    <text evidence="4">The sequence shown here is derived from an EMBL/GenBank/DDBJ whole genome shotgun (WGS) entry which is preliminary data.</text>
</comment>
<dbReference type="PANTHER" id="PTHR35561:SF1">
    <property type="entry name" value="RNA 2',3'-CYCLIC PHOSPHODIESTERASE"/>
    <property type="match status" value="1"/>
</dbReference>
<sequence length="184" mass="20319">MLRLFVALPLPPEVRMRLSLLSGGIPGARWMPPESYHITLRFIGEVDGGTAQDIATALARISADPLDLGLSGLETFGQGEAARVLWVGVERHPALLDLRDRVEAALRLVGIAPDPQKYIPHVTLARLKKPPVGALMRQIAAQSPLRLPPVAFRRFILYSSWSQAEGPFYREEAVYPLGETEDDF</sequence>
<keyword evidence="5" id="KW-1185">Reference proteome</keyword>
<feature type="active site" description="Proton donor" evidence="2">
    <location>
        <position position="37"/>
    </location>
</feature>
<protein>
    <recommendedName>
        <fullName evidence="2">RNA 2',3'-cyclic phosphodiesterase</fullName>
        <shortName evidence="2">RNA 2',3'-CPDase</shortName>
        <ecNumber evidence="2">3.1.4.58</ecNumber>
    </recommendedName>
</protein>
<evidence type="ECO:0000256" key="2">
    <source>
        <dbReference type="HAMAP-Rule" id="MF_01940"/>
    </source>
</evidence>
<dbReference type="Gene3D" id="3.90.1140.10">
    <property type="entry name" value="Cyclic phosphodiesterase"/>
    <property type="match status" value="1"/>
</dbReference>
<evidence type="ECO:0000313" key="4">
    <source>
        <dbReference type="EMBL" id="OYQ17968.1"/>
    </source>
</evidence>
<comment type="catalytic activity">
    <reaction evidence="2">
        <text>a 3'-end 2',3'-cyclophospho-ribonucleotide-RNA + H2O = a 3'-end 2'-phospho-ribonucleotide-RNA + H(+)</text>
        <dbReference type="Rhea" id="RHEA:11828"/>
        <dbReference type="Rhea" id="RHEA-COMP:10464"/>
        <dbReference type="Rhea" id="RHEA-COMP:17353"/>
        <dbReference type="ChEBI" id="CHEBI:15377"/>
        <dbReference type="ChEBI" id="CHEBI:15378"/>
        <dbReference type="ChEBI" id="CHEBI:83064"/>
        <dbReference type="ChEBI" id="CHEBI:173113"/>
        <dbReference type="EC" id="3.1.4.58"/>
    </reaction>
</comment>
<feature type="domain" description="Phosphoesterase HXTX" evidence="3">
    <location>
        <begin position="93"/>
        <end position="169"/>
    </location>
</feature>
<dbReference type="InterPro" id="IPR004175">
    <property type="entry name" value="RNA_CPDase"/>
</dbReference>
<feature type="active site" description="Proton acceptor" evidence="2">
    <location>
        <position position="121"/>
    </location>
</feature>
<dbReference type="PANTHER" id="PTHR35561">
    <property type="entry name" value="RNA 2',3'-CYCLIC PHOSPHODIESTERASE"/>
    <property type="match status" value="1"/>
</dbReference>
<dbReference type="HAMAP" id="MF_01940">
    <property type="entry name" value="RNA_CPDase"/>
    <property type="match status" value="1"/>
</dbReference>
<accession>A0A255XLY6</accession>
<dbReference type="GO" id="GO:0004113">
    <property type="term" value="F:2',3'-cyclic-nucleotide 3'-phosphodiesterase activity"/>
    <property type="evidence" value="ECO:0007669"/>
    <property type="project" value="InterPro"/>
</dbReference>
<dbReference type="OrthoDB" id="9793819at2"/>
<comment type="function">
    <text evidence="2">Hydrolyzes RNA 2',3'-cyclic phosphodiester to an RNA 2'-phosphomonoester.</text>
</comment>
<comment type="similarity">
    <text evidence="2">Belongs to the 2H phosphoesterase superfamily. ThpR family.</text>
</comment>
<dbReference type="EC" id="3.1.4.58" evidence="2"/>
<evidence type="ECO:0000256" key="1">
    <source>
        <dbReference type="ARBA" id="ARBA00022801"/>
    </source>
</evidence>
<dbReference type="RefSeq" id="WP_094409530.1">
    <property type="nucleotide sequence ID" value="NZ_BMJZ01000002.1"/>
</dbReference>
<name>A0A255XLY6_9PROT</name>
<gene>
    <name evidence="4" type="ORF">CHR90_13435</name>
</gene>